<dbReference type="Pfam" id="PF00270">
    <property type="entry name" value="DEAD"/>
    <property type="match status" value="1"/>
</dbReference>
<comment type="caution">
    <text evidence="10">The sequence shown here is derived from an EMBL/GenBank/DDBJ whole genome shotgun (WGS) entry which is preliminary data.</text>
</comment>
<dbReference type="GO" id="GO:0016787">
    <property type="term" value="F:hydrolase activity"/>
    <property type="evidence" value="ECO:0007669"/>
    <property type="project" value="UniProtKB-KW"/>
</dbReference>
<dbReference type="EMBL" id="LWDX02064000">
    <property type="protein sequence ID" value="OEL16115.1"/>
    <property type="molecule type" value="Genomic_DNA"/>
</dbReference>
<dbReference type="PROSITE" id="PS51192">
    <property type="entry name" value="HELICASE_ATP_BIND_1"/>
    <property type="match status" value="1"/>
</dbReference>
<evidence type="ECO:0000256" key="5">
    <source>
        <dbReference type="PROSITE-ProRule" id="PRU00552"/>
    </source>
</evidence>
<evidence type="ECO:0000256" key="7">
    <source>
        <dbReference type="SAM" id="MobiDB-lite"/>
    </source>
</evidence>
<evidence type="ECO:0000256" key="3">
    <source>
        <dbReference type="ARBA" id="ARBA00022806"/>
    </source>
</evidence>
<dbReference type="PANTHER" id="PTHR47959">
    <property type="entry name" value="ATP-DEPENDENT RNA HELICASE RHLE-RELATED"/>
    <property type="match status" value="1"/>
</dbReference>
<dbReference type="InterPro" id="IPR014014">
    <property type="entry name" value="RNA_helicase_DEAD_Q_motif"/>
</dbReference>
<keyword evidence="3 6" id="KW-0347">Helicase</keyword>
<evidence type="ECO:0000259" key="8">
    <source>
        <dbReference type="PROSITE" id="PS51192"/>
    </source>
</evidence>
<dbReference type="Gene3D" id="3.40.50.300">
    <property type="entry name" value="P-loop containing nucleotide triphosphate hydrolases"/>
    <property type="match status" value="2"/>
</dbReference>
<dbReference type="AlphaFoldDB" id="A0A1E5UTI8"/>
<dbReference type="STRING" id="888268.A0A1E5UTI8"/>
<evidence type="ECO:0000256" key="2">
    <source>
        <dbReference type="ARBA" id="ARBA00022801"/>
    </source>
</evidence>
<dbReference type="GO" id="GO:0003676">
    <property type="term" value="F:nucleic acid binding"/>
    <property type="evidence" value="ECO:0007669"/>
    <property type="project" value="InterPro"/>
</dbReference>
<keyword evidence="11" id="KW-1185">Reference proteome</keyword>
<dbReference type="PROSITE" id="PS51195">
    <property type="entry name" value="Q_MOTIF"/>
    <property type="match status" value="1"/>
</dbReference>
<dbReference type="InterPro" id="IPR027417">
    <property type="entry name" value="P-loop_NTPase"/>
</dbReference>
<evidence type="ECO:0000313" key="10">
    <source>
        <dbReference type="EMBL" id="OEL16115.1"/>
    </source>
</evidence>
<evidence type="ECO:0000313" key="11">
    <source>
        <dbReference type="Proteomes" id="UP000095767"/>
    </source>
</evidence>
<dbReference type="OrthoDB" id="10259843at2759"/>
<accession>A0A1E5UTI8</accession>
<comment type="similarity">
    <text evidence="6">Belongs to the DEAD box helicase family.</text>
</comment>
<evidence type="ECO:0000256" key="4">
    <source>
        <dbReference type="ARBA" id="ARBA00022840"/>
    </source>
</evidence>
<dbReference type="GO" id="GO:0003724">
    <property type="term" value="F:RNA helicase activity"/>
    <property type="evidence" value="ECO:0007669"/>
    <property type="project" value="InterPro"/>
</dbReference>
<dbReference type="GO" id="GO:0005524">
    <property type="term" value="F:ATP binding"/>
    <property type="evidence" value="ECO:0007669"/>
    <property type="project" value="UniProtKB-KW"/>
</dbReference>
<name>A0A1E5UTI8_9POAL</name>
<dbReference type="InterPro" id="IPR050079">
    <property type="entry name" value="DEAD_box_RNA_helicase"/>
</dbReference>
<feature type="domain" description="Helicase ATP-binding" evidence="8">
    <location>
        <begin position="221"/>
        <end position="395"/>
    </location>
</feature>
<dbReference type="InterPro" id="IPR011545">
    <property type="entry name" value="DEAD/DEAH_box_helicase_dom"/>
</dbReference>
<dbReference type="PANTHER" id="PTHR47959:SF14">
    <property type="entry name" value="DEAD-BOX ATP-DEPENDENT RNA HELICASE 28"/>
    <property type="match status" value="1"/>
</dbReference>
<keyword evidence="2 6" id="KW-0378">Hydrolase</keyword>
<dbReference type="InterPro" id="IPR000629">
    <property type="entry name" value="RNA-helicase_DEAD-box_CS"/>
</dbReference>
<evidence type="ECO:0000256" key="1">
    <source>
        <dbReference type="ARBA" id="ARBA00022741"/>
    </source>
</evidence>
<gene>
    <name evidence="10" type="ORF">BAE44_0022866</name>
</gene>
<dbReference type="CDD" id="cd17947">
    <property type="entry name" value="DEADc_DDX27"/>
    <property type="match status" value="1"/>
</dbReference>
<feature type="compositionally biased region" description="Acidic residues" evidence="7">
    <location>
        <begin position="70"/>
        <end position="131"/>
    </location>
</feature>
<feature type="short sequence motif" description="Q motif" evidence="5">
    <location>
        <begin position="190"/>
        <end position="218"/>
    </location>
</feature>
<dbReference type="InterPro" id="IPR014001">
    <property type="entry name" value="Helicase_ATP-bd"/>
</dbReference>
<feature type="compositionally biased region" description="Acidic residues" evidence="7">
    <location>
        <begin position="139"/>
        <end position="164"/>
    </location>
</feature>
<dbReference type="Proteomes" id="UP000095767">
    <property type="component" value="Unassembled WGS sequence"/>
</dbReference>
<organism evidence="10 11">
    <name type="scientific">Dichanthelium oligosanthes</name>
    <dbReference type="NCBI Taxonomy" id="888268"/>
    <lineage>
        <taxon>Eukaryota</taxon>
        <taxon>Viridiplantae</taxon>
        <taxon>Streptophyta</taxon>
        <taxon>Embryophyta</taxon>
        <taxon>Tracheophyta</taxon>
        <taxon>Spermatophyta</taxon>
        <taxon>Magnoliopsida</taxon>
        <taxon>Liliopsida</taxon>
        <taxon>Poales</taxon>
        <taxon>Poaceae</taxon>
        <taxon>PACMAD clade</taxon>
        <taxon>Panicoideae</taxon>
        <taxon>Panicodae</taxon>
        <taxon>Paniceae</taxon>
        <taxon>Dichantheliinae</taxon>
        <taxon>Dichanthelium</taxon>
    </lineage>
</organism>
<dbReference type="PROSITE" id="PS00039">
    <property type="entry name" value="DEAD_ATP_HELICASE"/>
    <property type="match status" value="1"/>
</dbReference>
<evidence type="ECO:0000256" key="6">
    <source>
        <dbReference type="RuleBase" id="RU000492"/>
    </source>
</evidence>
<feature type="region of interest" description="Disordered" evidence="7">
    <location>
        <begin position="1"/>
        <end position="177"/>
    </location>
</feature>
<evidence type="ECO:0000259" key="9">
    <source>
        <dbReference type="PROSITE" id="PS51195"/>
    </source>
</evidence>
<reference evidence="10 11" key="1">
    <citation type="submission" date="2016-09" db="EMBL/GenBank/DDBJ databases">
        <title>The draft genome of Dichanthelium oligosanthes: A C3 panicoid grass species.</title>
        <authorList>
            <person name="Studer A.J."/>
            <person name="Schnable J.C."/>
            <person name="Brutnell T.P."/>
        </authorList>
    </citation>
    <scope>NUCLEOTIDE SEQUENCE [LARGE SCALE GENOMIC DNA]</scope>
    <source>
        <strain evidence="11">cv. Kellogg 1175</strain>
        <tissue evidence="10">Leaf</tissue>
    </source>
</reference>
<proteinExistence type="inferred from homology"/>
<protein>
    <submittedName>
        <fullName evidence="10">DEAD-box ATP-dependent RNA helicase 28</fullName>
    </submittedName>
</protein>
<feature type="domain" description="DEAD-box RNA helicase Q" evidence="9">
    <location>
        <begin position="190"/>
        <end position="218"/>
    </location>
</feature>
<sequence length="530" mass="57822">MDPSFRFDPDGSDDEAAAAPSARRKPAQSPWEFSSYAESVAAEHARRRTTSIDEKISQLRQGRGKPVLSDDSDSDASAVGEDDSAEEEVEGESGDEEDELEESEDEEEVEASGDDDDEEGVEVSGDEEAGSEGEGKGDEGDEDEEGGEQGEEEEEGADEEEDTAEQNGTSGTVDPSKFFASSEGASFHANSFLELNLSRPLVRACEALGYQKPTPIQAACIPLALTGRDICGSAITGSGKTAAFSLPVLERLLFRPKRVPAIRVLILTPTRELAAQVHSMIEKLAQFTDIRCCLVVGGLSTKVQEVALRSMPDIVVATPGRIIDHVRNSLSVGLEDLAVVILDEADRLLELGFSAEIQELIRMCPKRRQTMLFSATMTEEIDELVKLSLNKPVRLEADPSLKRPATLTEEFVRIRRARESNQEAVLLALCLKTFKQNVIIFSGTKQSAHRLKIIFGLSGMKAAELHGNLTQAQRLELVKLCMNCLMVKSAYMPSTGLLSPPLSLSNSPNDELTVWRELVEFKEFNIQIAS</sequence>
<dbReference type="SMART" id="SM00487">
    <property type="entry name" value="DEXDc"/>
    <property type="match status" value="1"/>
</dbReference>
<dbReference type="GO" id="GO:0005829">
    <property type="term" value="C:cytosol"/>
    <property type="evidence" value="ECO:0007669"/>
    <property type="project" value="TreeGrafter"/>
</dbReference>
<keyword evidence="1 6" id="KW-0547">Nucleotide-binding</keyword>
<dbReference type="SUPFAM" id="SSF52540">
    <property type="entry name" value="P-loop containing nucleoside triphosphate hydrolases"/>
    <property type="match status" value="2"/>
</dbReference>
<keyword evidence="4 6" id="KW-0067">ATP-binding</keyword>